<feature type="transmembrane region" description="Helical" evidence="1">
    <location>
        <begin position="20"/>
        <end position="45"/>
    </location>
</feature>
<keyword evidence="3" id="KW-1185">Reference proteome</keyword>
<dbReference type="AlphaFoldDB" id="A0A845R501"/>
<dbReference type="EMBL" id="QXXA01000013">
    <property type="protein sequence ID" value="NBI07583.1"/>
    <property type="molecule type" value="Genomic_DNA"/>
</dbReference>
<dbReference type="RefSeq" id="WP_160198052.1">
    <property type="nucleotide sequence ID" value="NZ_QXXA01000013.1"/>
</dbReference>
<reference evidence="2 3" key="1">
    <citation type="submission" date="2018-08" db="EMBL/GenBank/DDBJ databases">
        <title>Murine metabolic-syndrome-specific gut microbial biobank.</title>
        <authorList>
            <person name="Liu C."/>
        </authorList>
    </citation>
    <scope>NUCLEOTIDE SEQUENCE [LARGE SCALE GENOMIC DNA]</scope>
    <source>
        <strain evidence="2 3">583</strain>
    </source>
</reference>
<evidence type="ECO:0000313" key="2">
    <source>
        <dbReference type="EMBL" id="NBI07583.1"/>
    </source>
</evidence>
<evidence type="ECO:0000313" key="3">
    <source>
        <dbReference type="Proteomes" id="UP000467132"/>
    </source>
</evidence>
<keyword evidence="1" id="KW-0812">Transmembrane</keyword>
<name>A0A845R501_9CLOT</name>
<gene>
    <name evidence="2" type="ORF">D3Z33_12045</name>
</gene>
<evidence type="ECO:0000256" key="1">
    <source>
        <dbReference type="SAM" id="Phobius"/>
    </source>
</evidence>
<keyword evidence="1" id="KW-1133">Transmembrane helix</keyword>
<organism evidence="2 3">
    <name type="scientific">Senegalia massiliensis</name>
    <dbReference type="NCBI Taxonomy" id="1720316"/>
    <lineage>
        <taxon>Bacteria</taxon>
        <taxon>Bacillati</taxon>
        <taxon>Bacillota</taxon>
        <taxon>Clostridia</taxon>
        <taxon>Eubacteriales</taxon>
        <taxon>Clostridiaceae</taxon>
        <taxon>Senegalia</taxon>
    </lineage>
</organism>
<proteinExistence type="predicted"/>
<comment type="caution">
    <text evidence="2">The sequence shown here is derived from an EMBL/GenBank/DDBJ whole genome shotgun (WGS) entry which is preliminary data.</text>
</comment>
<keyword evidence="1" id="KW-0472">Membrane</keyword>
<dbReference type="Proteomes" id="UP000467132">
    <property type="component" value="Unassembled WGS sequence"/>
</dbReference>
<protein>
    <submittedName>
        <fullName evidence="2">Uncharacterized protein</fullName>
    </submittedName>
</protein>
<sequence>MGEFKKRIKNTIKNKKGYTLLGFILISTFITYFILYLIFGASYFMKRNDMENVAYKKLDRALVQGQFDNSLQQELVDELESQGFNSSDLEIIITPTYAGDSYDSTYVSRGDEIELKVIYKKPHKFYLLNMAVPESKFWIGEKASGMSEKW</sequence>
<accession>A0A845R501</accession>